<dbReference type="OrthoDB" id="5116090at2"/>
<evidence type="ECO:0000313" key="3">
    <source>
        <dbReference type="Proteomes" id="UP000298468"/>
    </source>
</evidence>
<evidence type="ECO:0000256" key="1">
    <source>
        <dbReference type="SAM" id="Phobius"/>
    </source>
</evidence>
<proteinExistence type="predicted"/>
<dbReference type="AlphaFoldDB" id="A0A4R9BWD8"/>
<evidence type="ECO:0000313" key="2">
    <source>
        <dbReference type="EMBL" id="TFD91691.1"/>
    </source>
</evidence>
<keyword evidence="1" id="KW-0472">Membrane</keyword>
<dbReference type="EMBL" id="SOHM01000015">
    <property type="protein sequence ID" value="TFD91691.1"/>
    <property type="molecule type" value="Genomic_DNA"/>
</dbReference>
<reference evidence="2 3" key="1">
    <citation type="submission" date="2019-03" db="EMBL/GenBank/DDBJ databases">
        <title>Genomics of glacier-inhabiting Cryobacterium strains.</title>
        <authorList>
            <person name="Liu Q."/>
            <person name="Xin Y.-H."/>
        </authorList>
    </citation>
    <scope>NUCLEOTIDE SEQUENCE [LARGE SCALE GENOMIC DNA]</scope>
    <source>
        <strain evidence="2 3">Sr59</strain>
    </source>
</reference>
<protein>
    <submittedName>
        <fullName evidence="2">Uncharacterized protein</fullName>
    </submittedName>
</protein>
<keyword evidence="3" id="KW-1185">Reference proteome</keyword>
<feature type="transmembrane region" description="Helical" evidence="1">
    <location>
        <begin position="96"/>
        <end position="118"/>
    </location>
</feature>
<feature type="transmembrane region" description="Helical" evidence="1">
    <location>
        <begin position="25"/>
        <end position="47"/>
    </location>
</feature>
<name>A0A4R9BWD8_9MICO</name>
<dbReference type="RefSeq" id="WP_134640379.1">
    <property type="nucleotide sequence ID" value="NZ_SOHM01000015.1"/>
</dbReference>
<keyword evidence="1" id="KW-0812">Transmembrane</keyword>
<gene>
    <name evidence="2" type="ORF">E3T61_08260</name>
</gene>
<dbReference type="Proteomes" id="UP000298468">
    <property type="component" value="Unassembled WGS sequence"/>
</dbReference>
<comment type="caution">
    <text evidence="2">The sequence shown here is derived from an EMBL/GenBank/DDBJ whole genome shotgun (WGS) entry which is preliminary data.</text>
</comment>
<organism evidence="2 3">
    <name type="scientific">Cryobacterium lactosi</name>
    <dbReference type="NCBI Taxonomy" id="1259202"/>
    <lineage>
        <taxon>Bacteria</taxon>
        <taxon>Bacillati</taxon>
        <taxon>Actinomycetota</taxon>
        <taxon>Actinomycetes</taxon>
        <taxon>Micrococcales</taxon>
        <taxon>Microbacteriaceae</taxon>
        <taxon>Cryobacterium</taxon>
    </lineage>
</organism>
<sequence>MANSGNSARSRYVTNGFQRRQALHLLWAVPVAILVCIPAAVLAGISWCGISGCSGGGWGVDTTDAVWAIRACIFAGLAMAVPLALIPWLKPRTVRIVLALPIGSCWGLLVAVVTHGPFPWQIG</sequence>
<feature type="transmembrane region" description="Helical" evidence="1">
    <location>
        <begin position="67"/>
        <end position="89"/>
    </location>
</feature>
<keyword evidence="1" id="KW-1133">Transmembrane helix</keyword>
<accession>A0A4R9BWD8</accession>